<dbReference type="EMBL" id="WUQX01000001">
    <property type="protein sequence ID" value="MXP75621.1"/>
    <property type="molecule type" value="Genomic_DNA"/>
</dbReference>
<dbReference type="InterPro" id="IPR023404">
    <property type="entry name" value="rSAM_horseshoe"/>
</dbReference>
<dbReference type="InterPro" id="IPR007197">
    <property type="entry name" value="rSAM"/>
</dbReference>
<dbReference type="InterPro" id="IPR058240">
    <property type="entry name" value="rSAM_sf"/>
</dbReference>
<dbReference type="GO" id="GO:0005737">
    <property type="term" value="C:cytoplasm"/>
    <property type="evidence" value="ECO:0007669"/>
    <property type="project" value="TreeGrafter"/>
</dbReference>
<dbReference type="SUPFAM" id="SSF102114">
    <property type="entry name" value="Radical SAM enzymes"/>
    <property type="match status" value="1"/>
</dbReference>
<accession>A0A7X3MFV8</accession>
<keyword evidence="2" id="KW-0560">Oxidoreductase</keyword>
<evidence type="ECO:0000313" key="3">
    <source>
        <dbReference type="Proteomes" id="UP000460412"/>
    </source>
</evidence>
<dbReference type="InterPro" id="IPR006638">
    <property type="entry name" value="Elp3/MiaA/NifB-like_rSAM"/>
</dbReference>
<dbReference type="SFLD" id="SFLDS00029">
    <property type="entry name" value="Radical_SAM"/>
    <property type="match status" value="1"/>
</dbReference>
<organism evidence="2 3">
    <name type="scientific">Sporofaciens musculi</name>
    <dbReference type="NCBI Taxonomy" id="2681861"/>
    <lineage>
        <taxon>Bacteria</taxon>
        <taxon>Bacillati</taxon>
        <taxon>Bacillota</taxon>
        <taxon>Clostridia</taxon>
        <taxon>Lachnospirales</taxon>
        <taxon>Lachnospiraceae</taxon>
        <taxon>Sporofaciens</taxon>
    </lineage>
</organism>
<dbReference type="GO" id="GO:0051539">
    <property type="term" value="F:4 iron, 4 sulfur cluster binding"/>
    <property type="evidence" value="ECO:0007669"/>
    <property type="project" value="TreeGrafter"/>
</dbReference>
<dbReference type="PANTHER" id="PTHR13932:SF1">
    <property type="entry name" value="OXYGEN-INDEPENDENT COPROPORPHYRINOGEN-III OXIDASE-LIKE PROTEIN HEMZ"/>
    <property type="match status" value="1"/>
</dbReference>
<dbReference type="InterPro" id="IPR023995">
    <property type="entry name" value="HemZ"/>
</dbReference>
<dbReference type="EC" id="1.3.98.3" evidence="2"/>
<dbReference type="PROSITE" id="PS51918">
    <property type="entry name" value="RADICAL_SAM"/>
    <property type="match status" value="1"/>
</dbReference>
<dbReference type="GO" id="GO:0006779">
    <property type="term" value="P:porphyrin-containing compound biosynthetic process"/>
    <property type="evidence" value="ECO:0007669"/>
    <property type="project" value="TreeGrafter"/>
</dbReference>
<proteinExistence type="predicted"/>
<evidence type="ECO:0000259" key="1">
    <source>
        <dbReference type="PROSITE" id="PS51918"/>
    </source>
</evidence>
<dbReference type="SFLD" id="SFLDG01065">
    <property type="entry name" value="anaerobic_coproporphyrinogen-I"/>
    <property type="match status" value="1"/>
</dbReference>
<gene>
    <name evidence="2" type="primary">hemZ</name>
    <name evidence="2" type="ORF">GN277_09550</name>
</gene>
<protein>
    <submittedName>
        <fullName evidence="2">Coproporphyrinogen dehydrogenase HemZ</fullName>
        <ecNumber evidence="2">1.3.98.3</ecNumber>
    </submittedName>
</protein>
<dbReference type="SFLD" id="SFLDF00310">
    <property type="entry name" value="oxygen-independent_coproporphy"/>
    <property type="match status" value="1"/>
</dbReference>
<dbReference type="SMART" id="SM00729">
    <property type="entry name" value="Elp3"/>
    <property type="match status" value="1"/>
</dbReference>
<dbReference type="CDD" id="cd01335">
    <property type="entry name" value="Radical_SAM"/>
    <property type="match status" value="1"/>
</dbReference>
<dbReference type="GO" id="GO:0051989">
    <property type="term" value="F:coproporphyrinogen dehydrogenase activity"/>
    <property type="evidence" value="ECO:0007669"/>
    <property type="project" value="UniProtKB-EC"/>
</dbReference>
<reference evidence="2 3" key="1">
    <citation type="submission" date="2019-12" db="EMBL/GenBank/DDBJ databases">
        <title>Sporaefaciens musculi gen. nov., sp. nov., a novel bacterium isolated from the caecum of an obese mouse.</title>
        <authorList>
            <person name="Rasmussen T.S."/>
            <person name="Streidl T."/>
            <person name="Hitch T.C.A."/>
            <person name="Wortmann E."/>
            <person name="Deptula P."/>
            <person name="Hansen M."/>
            <person name="Nielsen D.S."/>
            <person name="Clavel T."/>
            <person name="Vogensen F.K."/>
        </authorList>
    </citation>
    <scope>NUCLEOTIDE SEQUENCE [LARGE SCALE GENOMIC DNA]</scope>
    <source>
        <strain evidence="2 3">WCA-9-b2</strain>
    </source>
</reference>
<dbReference type="InterPro" id="IPR034505">
    <property type="entry name" value="Coproporphyrinogen-III_oxidase"/>
</dbReference>
<dbReference type="Gene3D" id="3.80.30.20">
    <property type="entry name" value="tm_1862 like domain"/>
    <property type="match status" value="1"/>
</dbReference>
<dbReference type="Proteomes" id="UP000460412">
    <property type="component" value="Unassembled WGS sequence"/>
</dbReference>
<sequence>MIQVICKSDAYTYNVYHMIKAFFPSKKITSETEEEASHYVAVRLPDSECIMIGEEQLKEAAGGQYEDDGKQTEAQIKYWIDVFLYEELRKLTGQALAWGILTGVRPTKIAMQKLEEGWDRDSFVPWFQEECKVSRQKAELSFEVARRERRLLGLLDCETGYSLYVGIPFCPSVCAYCSFSSGALDDWKERIWDYLHALQKELSFIGERCKGQKLNTIYIGGGTPTTLTAEQLESLLACIDAHFSREHLLEYTVEAGRPDSITKEKLMVLKAHGVTRISINPQSMQQKTLDRIGRRHRVEEIVEAYELARRVGFDNINMDLIAGLPGERAADMADTLEQIRELGPDSLTVHSLAIKRAAKLEFGDLNADAKEISCTLSEMIRMARKTACEMGLFPYYLYRQKNIAGNFENVGYAKEGKAGIYNVLIMEEKQSIIAAGAGAQTKLALKEAVLVPGSKKKKMTRLLRIENVKDVAQYIERIDEMISRKEAVLLLFTPEPCTTLHGYRPVR</sequence>
<comment type="caution">
    <text evidence="2">The sequence shown here is derived from an EMBL/GenBank/DDBJ whole genome shotgun (WGS) entry which is preliminary data.</text>
</comment>
<feature type="domain" description="Radical SAM core" evidence="1">
    <location>
        <begin position="155"/>
        <end position="389"/>
    </location>
</feature>
<evidence type="ECO:0000313" key="2">
    <source>
        <dbReference type="EMBL" id="MXP75621.1"/>
    </source>
</evidence>
<dbReference type="RefSeq" id="WP_159750859.1">
    <property type="nucleotide sequence ID" value="NZ_WUQX01000001.1"/>
</dbReference>
<dbReference type="AlphaFoldDB" id="A0A7X3MFV8"/>
<dbReference type="SFLD" id="SFLDG01082">
    <property type="entry name" value="B12-binding_domain_containing"/>
    <property type="match status" value="1"/>
</dbReference>
<dbReference type="Pfam" id="PF04055">
    <property type="entry name" value="Radical_SAM"/>
    <property type="match status" value="1"/>
</dbReference>
<keyword evidence="3" id="KW-1185">Reference proteome</keyword>
<name>A0A7X3MFV8_9FIRM</name>
<dbReference type="PANTHER" id="PTHR13932">
    <property type="entry name" value="COPROPORPHYRINIGEN III OXIDASE"/>
    <property type="match status" value="1"/>
</dbReference>
<dbReference type="NCBIfam" id="TIGR03994">
    <property type="entry name" value="rSAM_HemZ"/>
    <property type="match status" value="1"/>
</dbReference>